<dbReference type="RefSeq" id="WP_116857793.1">
    <property type="nucleotide sequence ID" value="NZ_QTJV01000027.1"/>
</dbReference>
<evidence type="ECO:0000256" key="1">
    <source>
        <dbReference type="SAM" id="Phobius"/>
    </source>
</evidence>
<dbReference type="Proteomes" id="UP000261174">
    <property type="component" value="Unassembled WGS sequence"/>
</dbReference>
<reference evidence="2 3" key="1">
    <citation type="submission" date="2018-08" db="EMBL/GenBank/DDBJ databases">
        <title>Chitinophaga sp. K20C18050901, a novel bacterium isolated from forest soil.</title>
        <authorList>
            <person name="Wang C."/>
        </authorList>
    </citation>
    <scope>NUCLEOTIDE SEQUENCE [LARGE SCALE GENOMIC DNA]</scope>
    <source>
        <strain evidence="2 3">K20C18050901</strain>
    </source>
</reference>
<keyword evidence="3" id="KW-1185">Reference proteome</keyword>
<proteinExistence type="predicted"/>
<evidence type="ECO:0000313" key="2">
    <source>
        <dbReference type="EMBL" id="RFM29273.1"/>
    </source>
</evidence>
<dbReference type="EMBL" id="QTJV01000027">
    <property type="protein sequence ID" value="RFM29273.1"/>
    <property type="molecule type" value="Genomic_DNA"/>
</dbReference>
<sequence length="111" mass="13417">MDVQASIDGLINVLKERPLMVLNGDTSYYSYKIYIEGFLFGLSSAYNINLILNITLWFRRRIKIEMDVFWTDYIPIYYKDETEDELKRILLQTLSNYFEENPEWERPKEDK</sequence>
<evidence type="ECO:0000313" key="3">
    <source>
        <dbReference type="Proteomes" id="UP000261174"/>
    </source>
</evidence>
<dbReference type="AlphaFoldDB" id="A0A3E1NMZ2"/>
<organism evidence="2 3">
    <name type="scientific">Chitinophaga silvisoli</name>
    <dbReference type="NCBI Taxonomy" id="2291814"/>
    <lineage>
        <taxon>Bacteria</taxon>
        <taxon>Pseudomonadati</taxon>
        <taxon>Bacteroidota</taxon>
        <taxon>Chitinophagia</taxon>
        <taxon>Chitinophagales</taxon>
        <taxon>Chitinophagaceae</taxon>
        <taxon>Chitinophaga</taxon>
    </lineage>
</organism>
<keyword evidence="1" id="KW-0812">Transmembrane</keyword>
<gene>
    <name evidence="2" type="ORF">DXN04_33550</name>
</gene>
<comment type="caution">
    <text evidence="2">The sequence shown here is derived from an EMBL/GenBank/DDBJ whole genome shotgun (WGS) entry which is preliminary data.</text>
</comment>
<accession>A0A3E1NMZ2</accession>
<protein>
    <submittedName>
        <fullName evidence="2">Uncharacterized protein</fullName>
    </submittedName>
</protein>
<keyword evidence="1" id="KW-0472">Membrane</keyword>
<dbReference type="OrthoDB" id="677924at2"/>
<keyword evidence="1" id="KW-1133">Transmembrane helix</keyword>
<feature type="transmembrane region" description="Helical" evidence="1">
    <location>
        <begin position="33"/>
        <end position="58"/>
    </location>
</feature>
<name>A0A3E1NMZ2_9BACT</name>